<feature type="non-terminal residue" evidence="2">
    <location>
        <position position="1"/>
    </location>
</feature>
<comment type="caution">
    <text evidence="2">The sequence shown here is derived from an EMBL/GenBank/DDBJ whole genome shotgun (WGS) entry which is preliminary data.</text>
</comment>
<evidence type="ECO:0000313" key="2">
    <source>
        <dbReference type="EMBL" id="KAL3374745.1"/>
    </source>
</evidence>
<sequence>TSYLHLIFSYSSSLLFFFWKYRTIMSSKRTYQCEHCKLINDFGELSLVNMQVHNKKLHRTFKAKCLDCQMAFSSSITLKLHRCRCNQQCHEMEESSPDEVEERKKK</sequence>
<dbReference type="Proteomes" id="UP001627284">
    <property type="component" value="Unassembled WGS sequence"/>
</dbReference>
<evidence type="ECO:0000313" key="3">
    <source>
        <dbReference type="Proteomes" id="UP001627284"/>
    </source>
</evidence>
<protein>
    <recommendedName>
        <fullName evidence="4">C2H2-type domain-containing protein</fullName>
    </recommendedName>
</protein>
<reference evidence="2 3" key="1">
    <citation type="submission" date="2024-05" db="EMBL/GenBank/DDBJ databases">
        <title>De novo assembly of an allotetraploid wild potato.</title>
        <authorList>
            <person name="Hosaka A.J."/>
        </authorList>
    </citation>
    <scope>NUCLEOTIDE SEQUENCE [LARGE SCALE GENOMIC DNA]</scope>
    <source>
        <tissue evidence="2">Young leaves</tissue>
    </source>
</reference>
<organism evidence="2 3">
    <name type="scientific">Solanum stoloniferum</name>
    <dbReference type="NCBI Taxonomy" id="62892"/>
    <lineage>
        <taxon>Eukaryota</taxon>
        <taxon>Viridiplantae</taxon>
        <taxon>Streptophyta</taxon>
        <taxon>Embryophyta</taxon>
        <taxon>Tracheophyta</taxon>
        <taxon>Spermatophyta</taxon>
        <taxon>Magnoliopsida</taxon>
        <taxon>eudicotyledons</taxon>
        <taxon>Gunneridae</taxon>
        <taxon>Pentapetalae</taxon>
        <taxon>asterids</taxon>
        <taxon>lamiids</taxon>
        <taxon>Solanales</taxon>
        <taxon>Solanaceae</taxon>
        <taxon>Solanoideae</taxon>
        <taxon>Solaneae</taxon>
        <taxon>Solanum</taxon>
    </lineage>
</organism>
<proteinExistence type="predicted"/>
<name>A0ABD2V2W3_9SOLN</name>
<keyword evidence="3" id="KW-1185">Reference proteome</keyword>
<gene>
    <name evidence="2" type="ORF">AABB24_006304</name>
</gene>
<keyword evidence="1" id="KW-1133">Transmembrane helix</keyword>
<keyword evidence="1" id="KW-0812">Transmembrane</keyword>
<keyword evidence="1" id="KW-0472">Membrane</keyword>
<accession>A0ABD2V2W3</accession>
<dbReference type="EMBL" id="JBJKTR010000003">
    <property type="protein sequence ID" value="KAL3374745.1"/>
    <property type="molecule type" value="Genomic_DNA"/>
</dbReference>
<evidence type="ECO:0000256" key="1">
    <source>
        <dbReference type="SAM" id="Phobius"/>
    </source>
</evidence>
<dbReference type="AlphaFoldDB" id="A0ABD2V2W3"/>
<feature type="transmembrane region" description="Helical" evidence="1">
    <location>
        <begin position="6"/>
        <end position="22"/>
    </location>
</feature>
<evidence type="ECO:0008006" key="4">
    <source>
        <dbReference type="Google" id="ProtNLM"/>
    </source>
</evidence>